<dbReference type="AlphaFoldDB" id="I0IKD7"/>
<reference evidence="3" key="2">
    <citation type="submission" date="2012-03" db="EMBL/GenBank/DDBJ databases">
        <title>The complete genome sequence of the pioneer microbe on fresh volcanic deposit, Leptospirillum ferrooxidans strain C2-3.</title>
        <authorList>
            <person name="Fujimura R."/>
            <person name="Sato Y."/>
            <person name="Nishizawa T."/>
            <person name="Nanba K."/>
            <person name="Oshima K."/>
            <person name="Hattori M."/>
            <person name="Kamijo T."/>
            <person name="Ohta H."/>
        </authorList>
    </citation>
    <scope>NUCLEOTIDE SEQUENCE [LARGE SCALE GENOMIC DNA]</scope>
    <source>
        <strain evidence="3">C2-3</strain>
    </source>
</reference>
<dbReference type="SUPFAM" id="SSF48452">
    <property type="entry name" value="TPR-like"/>
    <property type="match status" value="2"/>
</dbReference>
<proteinExistence type="predicted"/>
<protein>
    <submittedName>
        <fullName evidence="2">Uncharacterized protein</fullName>
    </submittedName>
</protein>
<reference evidence="2 3" key="1">
    <citation type="journal article" date="2012" name="J. Bacteriol.">
        <title>Complete Genome Sequence of Leptospirillum ferrooxidans Strain C2-3, Isolated from a Fresh Volcanic Ash Deposit on the Island of Miyake, Japan.</title>
        <authorList>
            <person name="Fujimura R."/>
            <person name="Sato Y."/>
            <person name="Nishizawa T."/>
            <person name="Oshima K."/>
            <person name="Kim S.-W."/>
            <person name="Hattori M."/>
            <person name="Kamijo T."/>
            <person name="Ohta H."/>
        </authorList>
    </citation>
    <scope>NUCLEOTIDE SEQUENCE [LARGE SCALE GENOMIC DNA]</scope>
    <source>
        <strain evidence="2 3">C2-3</strain>
    </source>
</reference>
<accession>I0IKD7</accession>
<dbReference type="RefSeq" id="WP_014448231.1">
    <property type="nucleotide sequence ID" value="NC_017094.1"/>
</dbReference>
<dbReference type="KEGG" id="lfc:LFE_0005"/>
<dbReference type="Proteomes" id="UP000007382">
    <property type="component" value="Chromosome"/>
</dbReference>
<organism evidence="2 3">
    <name type="scientific">Leptospirillum ferrooxidans (strain C2-3)</name>
    <dbReference type="NCBI Taxonomy" id="1162668"/>
    <lineage>
        <taxon>Bacteria</taxon>
        <taxon>Pseudomonadati</taxon>
        <taxon>Nitrospirota</taxon>
        <taxon>Nitrospiria</taxon>
        <taxon>Nitrospirales</taxon>
        <taxon>Nitrospiraceae</taxon>
        <taxon>Leptospirillum</taxon>
    </lineage>
</organism>
<dbReference type="PATRIC" id="fig|1162668.3.peg.5"/>
<dbReference type="Pfam" id="PF13174">
    <property type="entry name" value="TPR_6"/>
    <property type="match status" value="2"/>
</dbReference>
<dbReference type="InterPro" id="IPR019734">
    <property type="entry name" value="TPR_rpt"/>
</dbReference>
<dbReference type="InterPro" id="IPR011990">
    <property type="entry name" value="TPR-like_helical_dom_sf"/>
</dbReference>
<dbReference type="Gene3D" id="1.25.40.10">
    <property type="entry name" value="Tetratricopeptide repeat domain"/>
    <property type="match status" value="2"/>
</dbReference>
<gene>
    <name evidence="2" type="ordered locus">LFE_0005</name>
</gene>
<sequence>MGLPRLDLILSRAFWAMFLVFLLVGQDGCSKNRAEQKYDQGMVALEHLDLARAREDFSGAIAKSPVARTRGKAYFRLGRMDDLYQNDPRQASQDYMKALENLQGGAIRQKVSFFLARDLDRLSRSGQALEILEKIDADSLDSEFQGRIYLLMARIYEHREDYRNASVFYKKVVRAVPDGFTGEKARYKLGLMDAFLGNSSGASVRLAAFLKRYPDSTFASVARLNLASIDEKDGQYQKALELLTTLISSYPNPALINSRIMELRKKMDNHSVGGQQTGGPTGSGASG</sequence>
<dbReference type="PROSITE" id="PS50005">
    <property type="entry name" value="TPR"/>
    <property type="match status" value="1"/>
</dbReference>
<evidence type="ECO:0000313" key="2">
    <source>
        <dbReference type="EMBL" id="BAM05736.1"/>
    </source>
</evidence>
<dbReference type="SMART" id="SM00028">
    <property type="entry name" value="TPR"/>
    <property type="match status" value="2"/>
</dbReference>
<dbReference type="HOGENOM" id="CLU_1025999_0_0_0"/>
<feature type="repeat" description="TPR" evidence="1">
    <location>
        <begin position="146"/>
        <end position="179"/>
    </location>
</feature>
<dbReference type="OrthoDB" id="9814366at2"/>
<evidence type="ECO:0000313" key="3">
    <source>
        <dbReference type="Proteomes" id="UP000007382"/>
    </source>
</evidence>
<dbReference type="Pfam" id="PF13181">
    <property type="entry name" value="TPR_8"/>
    <property type="match status" value="1"/>
</dbReference>
<evidence type="ECO:0000256" key="1">
    <source>
        <dbReference type="PROSITE-ProRule" id="PRU00339"/>
    </source>
</evidence>
<dbReference type="EMBL" id="AP012342">
    <property type="protein sequence ID" value="BAM05736.1"/>
    <property type="molecule type" value="Genomic_DNA"/>
</dbReference>
<name>I0IKD7_LEPFC</name>
<keyword evidence="1" id="KW-0802">TPR repeat</keyword>
<keyword evidence="3" id="KW-1185">Reference proteome</keyword>
<dbReference type="eggNOG" id="COG0457">
    <property type="taxonomic scope" value="Bacteria"/>
</dbReference>
<dbReference type="STRING" id="1162668.LFE_0005"/>